<evidence type="ECO:0000313" key="3">
    <source>
        <dbReference type="Proteomes" id="UP000003597"/>
    </source>
</evidence>
<name>A0AB72Z919_LISIO</name>
<proteinExistence type="predicted"/>
<organism evidence="2 3">
    <name type="scientific">Listeria innocua ATCC 33091</name>
    <dbReference type="NCBI Taxonomy" id="1002366"/>
    <lineage>
        <taxon>Bacteria</taxon>
        <taxon>Bacillati</taxon>
        <taxon>Bacillota</taxon>
        <taxon>Bacilli</taxon>
        <taxon>Bacillales</taxon>
        <taxon>Listeriaceae</taxon>
        <taxon>Listeria</taxon>
    </lineage>
</organism>
<comment type="caution">
    <text evidence="2">The sequence shown here is derived from an EMBL/GenBank/DDBJ whole genome shotgun (WGS) entry which is preliminary data.</text>
</comment>
<dbReference type="Proteomes" id="UP000003597">
    <property type="component" value="Unassembled WGS sequence"/>
</dbReference>
<dbReference type="EMBL" id="AGCN01000031">
    <property type="protein sequence ID" value="EHN61400.1"/>
    <property type="molecule type" value="Genomic_DNA"/>
</dbReference>
<feature type="coiled-coil region" evidence="1">
    <location>
        <begin position="69"/>
        <end position="96"/>
    </location>
</feature>
<reference evidence="2 3" key="1">
    <citation type="submission" date="2011-08" db="EMBL/GenBank/DDBJ databases">
        <authorList>
            <person name="Weinstock G."/>
            <person name="Sodergren E."/>
            <person name="Clifton S."/>
            <person name="Fulton L."/>
            <person name="Fulton B."/>
            <person name="Courtney L."/>
            <person name="Fronick C."/>
            <person name="Harrison M."/>
            <person name="Strong C."/>
            <person name="Farmer C."/>
            <person name="Delahaunty K."/>
            <person name="Markovic C."/>
            <person name="Hall O."/>
            <person name="Minx P."/>
            <person name="Tomlinson C."/>
            <person name="Mitreva M."/>
            <person name="Hou S."/>
            <person name="Chen J."/>
            <person name="Wollam A."/>
            <person name="Pepin K.H."/>
            <person name="Johnson M."/>
            <person name="Bhonagiri V."/>
            <person name="Zhang X."/>
            <person name="Suruliraj S."/>
            <person name="Warren W."/>
            <person name="Chinwalla A."/>
            <person name="Mardis E.R."/>
            <person name="Wilson R.K."/>
        </authorList>
    </citation>
    <scope>NUCLEOTIDE SEQUENCE [LARGE SCALE GENOMIC DNA]</scope>
    <source>
        <strain evidence="2 3">ATCC 33091</strain>
    </source>
</reference>
<evidence type="ECO:0000313" key="2">
    <source>
        <dbReference type="EMBL" id="EHN61400.1"/>
    </source>
</evidence>
<dbReference type="AlphaFoldDB" id="A0AB72Z919"/>
<accession>A0AB72Z919</accession>
<sequence>MFNSLFASEELTNAKIKHQKYEDLIKKANYLKTQIENARMCAIDLDSIGWLDTNYEPNMLIDDKTRLVLEMAREMRKKHDNQLEDLCDLKNSAQNKLYSCALEINQLEAKENES</sequence>
<keyword evidence="3" id="KW-1185">Reference proteome</keyword>
<evidence type="ECO:0008006" key="4">
    <source>
        <dbReference type="Google" id="ProtNLM"/>
    </source>
</evidence>
<protein>
    <recommendedName>
        <fullName evidence="4">DUF5082 domain-containing protein</fullName>
    </recommendedName>
</protein>
<dbReference type="RefSeq" id="WP_003770914.1">
    <property type="nucleotide sequence ID" value="NZ_JH556647.1"/>
</dbReference>
<keyword evidence="1" id="KW-0175">Coiled coil</keyword>
<evidence type="ECO:0000256" key="1">
    <source>
        <dbReference type="SAM" id="Coils"/>
    </source>
</evidence>
<gene>
    <name evidence="2" type="ORF">HMPREF0557_01408</name>
</gene>